<organism evidence="1 3">
    <name type="scientific">Acidithiobacillus caldus</name>
    <dbReference type="NCBI Taxonomy" id="33059"/>
    <lineage>
        <taxon>Bacteria</taxon>
        <taxon>Pseudomonadati</taxon>
        <taxon>Pseudomonadota</taxon>
        <taxon>Acidithiobacillia</taxon>
        <taxon>Acidithiobacillales</taxon>
        <taxon>Acidithiobacillaceae</taxon>
        <taxon>Acidithiobacillus</taxon>
    </lineage>
</organism>
<dbReference type="EMBL" id="LZYH01000239">
    <property type="protein sequence ID" value="OFC62453.1"/>
    <property type="molecule type" value="Genomic_DNA"/>
</dbReference>
<dbReference type="AlphaFoldDB" id="A0A1E7YN47"/>
<comment type="caution">
    <text evidence="1">The sequence shown here is derived from an EMBL/GenBank/DDBJ whole genome shotgun (WGS) entry which is preliminary data.</text>
</comment>
<protein>
    <submittedName>
        <fullName evidence="1">Uncharacterized protein</fullName>
    </submittedName>
</protein>
<accession>A0A1E7YN47</accession>
<evidence type="ECO:0000313" key="4">
    <source>
        <dbReference type="Proteomes" id="UP000175707"/>
    </source>
</evidence>
<evidence type="ECO:0000313" key="3">
    <source>
        <dbReference type="Proteomes" id="UP000175616"/>
    </source>
</evidence>
<reference evidence="3 4" key="1">
    <citation type="submission" date="2016-06" db="EMBL/GenBank/DDBJ databases">
        <title>Gene turnover analysis identifies the evolutionary adaptation of the extremophile Acidithiobacillus caldus.</title>
        <authorList>
            <person name="Zhang X."/>
        </authorList>
    </citation>
    <scope>NUCLEOTIDE SEQUENCE [LARGE SCALE GENOMIC DNA]</scope>
    <source>
        <strain evidence="1 3">DX</strain>
        <strain evidence="2 4">S1</strain>
    </source>
</reference>
<evidence type="ECO:0000313" key="2">
    <source>
        <dbReference type="EMBL" id="OFC62453.1"/>
    </source>
</evidence>
<dbReference type="EMBL" id="LZYE01000162">
    <property type="protein sequence ID" value="OFC36377.1"/>
    <property type="molecule type" value="Genomic_DNA"/>
</dbReference>
<evidence type="ECO:0000313" key="1">
    <source>
        <dbReference type="EMBL" id="OFC36377.1"/>
    </source>
</evidence>
<gene>
    <name evidence="1" type="ORF">BAE27_06255</name>
    <name evidence="2" type="ORF">BAE30_01895</name>
</gene>
<dbReference type="Proteomes" id="UP000175616">
    <property type="component" value="Unassembled WGS sequence"/>
</dbReference>
<dbReference type="Proteomes" id="UP000175707">
    <property type="component" value="Unassembled WGS sequence"/>
</dbReference>
<proteinExistence type="predicted"/>
<dbReference type="GeneID" id="92933189"/>
<sequence>MMEEFSEVAKRIEEKDNVSPLGKEAFLAILHRDYRKFDKLHVRMKAKKIGMTLLIGGKKP</sequence>
<dbReference type="RefSeq" id="WP_070113536.1">
    <property type="nucleotide sequence ID" value="NZ_LZYE01000162.1"/>
</dbReference>
<name>A0A1E7YN47_9PROT</name>